<evidence type="ECO:0000256" key="3">
    <source>
        <dbReference type="ARBA" id="ARBA00023125"/>
    </source>
</evidence>
<dbReference type="GO" id="GO:0005829">
    <property type="term" value="C:cytosol"/>
    <property type="evidence" value="ECO:0007669"/>
    <property type="project" value="TreeGrafter"/>
</dbReference>
<dbReference type="CDD" id="cd08434">
    <property type="entry name" value="PBP2_GltC_like"/>
    <property type="match status" value="1"/>
</dbReference>
<dbReference type="RefSeq" id="WP_129821759.1">
    <property type="nucleotide sequence ID" value="NZ_RCYV01000026.1"/>
</dbReference>
<organism evidence="5">
    <name type="scientific">Turicibacter sanguinis</name>
    <dbReference type="NCBI Taxonomy" id="154288"/>
    <lineage>
        <taxon>Bacteria</taxon>
        <taxon>Bacillati</taxon>
        <taxon>Bacillota</taxon>
        <taxon>Erysipelotrichia</taxon>
        <taxon>Erysipelotrichales</taxon>
        <taxon>Turicibacteraceae</taxon>
        <taxon>Turicibacter</taxon>
    </lineage>
</organism>
<dbReference type="Gene3D" id="1.10.10.10">
    <property type="entry name" value="Winged helix-like DNA-binding domain superfamily/Winged helix DNA-binding domain"/>
    <property type="match status" value="1"/>
</dbReference>
<dbReference type="Pfam" id="PF00126">
    <property type="entry name" value="HTH_1"/>
    <property type="match status" value="1"/>
</dbReference>
<dbReference type="SUPFAM" id="SSF46785">
    <property type="entry name" value="Winged helix' DNA-binding domain"/>
    <property type="match status" value="1"/>
</dbReference>
<accession>A0A6G2CF72</accession>
<keyword evidence="3" id="KW-0238">DNA-binding</keyword>
<evidence type="ECO:0000256" key="1">
    <source>
        <dbReference type="ARBA" id="ARBA00009437"/>
    </source>
</evidence>
<gene>
    <name evidence="5" type="ORF">GMA64_11550</name>
</gene>
<keyword evidence="4" id="KW-0804">Transcription</keyword>
<comment type="caution">
    <text evidence="5">The sequence shown here is derived from an EMBL/GenBank/DDBJ whole genome shotgun (WGS) entry which is preliminary data.</text>
</comment>
<evidence type="ECO:0000256" key="2">
    <source>
        <dbReference type="ARBA" id="ARBA00023015"/>
    </source>
</evidence>
<dbReference type="InterPro" id="IPR036388">
    <property type="entry name" value="WH-like_DNA-bd_sf"/>
</dbReference>
<dbReference type="GO" id="GO:0003700">
    <property type="term" value="F:DNA-binding transcription factor activity"/>
    <property type="evidence" value="ECO:0007669"/>
    <property type="project" value="InterPro"/>
</dbReference>
<dbReference type="InterPro" id="IPR005119">
    <property type="entry name" value="LysR_subst-bd"/>
</dbReference>
<reference evidence="5" key="1">
    <citation type="journal article" date="2019" name="Nat. Med.">
        <title>A library of human gut bacterial isolates paired with longitudinal multiomics data enables mechanistic microbiome research.</title>
        <authorList>
            <person name="Poyet M."/>
            <person name="Groussin M."/>
            <person name="Gibbons S.M."/>
            <person name="Avila-Pacheco J."/>
            <person name="Jiang X."/>
            <person name="Kearney S.M."/>
            <person name="Perrotta A.R."/>
            <person name="Berdy B."/>
            <person name="Zhao S."/>
            <person name="Lieberman T.D."/>
            <person name="Swanson P.K."/>
            <person name="Smith M."/>
            <person name="Roesemann S."/>
            <person name="Alexander J.E."/>
            <person name="Rich S.A."/>
            <person name="Livny J."/>
            <person name="Vlamakis H."/>
            <person name="Clish C."/>
            <person name="Bullock K."/>
            <person name="Deik A."/>
            <person name="Scott J."/>
            <person name="Pierce K.A."/>
            <person name="Xavier R.J."/>
            <person name="Alm E.J."/>
        </authorList>
    </citation>
    <scope>NUCLEOTIDE SEQUENCE</scope>
    <source>
        <strain evidence="5">BIOML-A179</strain>
    </source>
</reference>
<dbReference type="GO" id="GO:0003677">
    <property type="term" value="F:DNA binding"/>
    <property type="evidence" value="ECO:0007669"/>
    <property type="project" value="UniProtKB-KW"/>
</dbReference>
<dbReference type="InterPro" id="IPR036390">
    <property type="entry name" value="WH_DNA-bd_sf"/>
</dbReference>
<dbReference type="PANTHER" id="PTHR30419:SF28">
    <property type="entry name" value="HTH-TYPE TRANSCRIPTIONAL REGULATOR BSDA"/>
    <property type="match status" value="1"/>
</dbReference>
<dbReference type="FunFam" id="1.10.10.10:FF:000001">
    <property type="entry name" value="LysR family transcriptional regulator"/>
    <property type="match status" value="1"/>
</dbReference>
<keyword evidence="2" id="KW-0805">Transcription regulation</keyword>
<sequence>MNLNHLQYFRVLAKLEHYTQAAEQLSITQPSLSHAISSLEKELGVYLFEKQGRNVRLTKYGRFFLTYVETALNELELGEKKLRELASNTQGSIELGFICTLEGLFVPTLINQFLQQDDYQNVHFSFAQGESNQLLQGLKDEKYDLILCSYVDNEPDIEFVPITEQELVLIVPKNHPLAHQDEIDLVDTVDYPFISFNKETELRHTIDDLFLKSNTKPNIICEVEEDSVIAGLVAFNYGIAILPRVTILNQFDVKVIKISNPNPTRYIYLASVRNKSISPTLMAFKNFIIAQTKHELLK</sequence>
<evidence type="ECO:0000313" key="5">
    <source>
        <dbReference type="EMBL" id="MTL95165.1"/>
    </source>
</evidence>
<protein>
    <submittedName>
        <fullName evidence="5">LysR family transcriptional regulator</fullName>
    </submittedName>
</protein>
<dbReference type="InterPro" id="IPR000847">
    <property type="entry name" value="LysR_HTH_N"/>
</dbReference>
<dbReference type="Gene3D" id="3.40.190.290">
    <property type="match status" value="1"/>
</dbReference>
<dbReference type="AlphaFoldDB" id="A0A6G2CF72"/>
<dbReference type="SUPFAM" id="SSF53850">
    <property type="entry name" value="Periplasmic binding protein-like II"/>
    <property type="match status" value="1"/>
</dbReference>
<comment type="similarity">
    <text evidence="1">Belongs to the LysR transcriptional regulatory family.</text>
</comment>
<dbReference type="InterPro" id="IPR050950">
    <property type="entry name" value="HTH-type_LysR_regulators"/>
</dbReference>
<evidence type="ECO:0000256" key="4">
    <source>
        <dbReference type="ARBA" id="ARBA00023163"/>
    </source>
</evidence>
<dbReference type="PROSITE" id="PS50931">
    <property type="entry name" value="HTH_LYSR"/>
    <property type="match status" value="1"/>
</dbReference>
<dbReference type="EMBL" id="WMQV01000033">
    <property type="protein sequence ID" value="MTL95165.1"/>
    <property type="molecule type" value="Genomic_DNA"/>
</dbReference>
<dbReference type="PRINTS" id="PR00039">
    <property type="entry name" value="HTHLYSR"/>
</dbReference>
<dbReference type="PANTHER" id="PTHR30419">
    <property type="entry name" value="HTH-TYPE TRANSCRIPTIONAL REGULATOR YBHD"/>
    <property type="match status" value="1"/>
</dbReference>
<proteinExistence type="inferred from homology"/>
<name>A0A6G2CF72_9FIRM</name>
<dbReference type="Pfam" id="PF03466">
    <property type="entry name" value="LysR_substrate"/>
    <property type="match status" value="1"/>
</dbReference>